<keyword evidence="1" id="KW-0805">Transcription regulation</keyword>
<evidence type="ECO:0000313" key="5">
    <source>
        <dbReference type="EMBL" id="SFF56984.1"/>
    </source>
</evidence>
<dbReference type="Proteomes" id="UP000198897">
    <property type="component" value="Unassembled WGS sequence"/>
</dbReference>
<dbReference type="SUPFAM" id="SSF46785">
    <property type="entry name" value="Winged helix' DNA-binding domain"/>
    <property type="match status" value="1"/>
</dbReference>
<protein>
    <submittedName>
        <fullName evidence="5">Transcriptional regulator, HxlR family</fullName>
    </submittedName>
</protein>
<dbReference type="AlphaFoldDB" id="A0A1I2JQY1"/>
<evidence type="ECO:0000256" key="3">
    <source>
        <dbReference type="ARBA" id="ARBA00023163"/>
    </source>
</evidence>
<proteinExistence type="predicted"/>
<feature type="domain" description="HTH hxlR-type" evidence="4">
    <location>
        <begin position="13"/>
        <end position="111"/>
    </location>
</feature>
<dbReference type="GO" id="GO:0003677">
    <property type="term" value="F:DNA binding"/>
    <property type="evidence" value="ECO:0007669"/>
    <property type="project" value="UniProtKB-KW"/>
</dbReference>
<dbReference type="OrthoDB" id="9791143at2"/>
<dbReference type="PANTHER" id="PTHR33204:SF29">
    <property type="entry name" value="TRANSCRIPTIONAL REGULATOR"/>
    <property type="match status" value="1"/>
</dbReference>
<dbReference type="EMBL" id="FOOG01000002">
    <property type="protein sequence ID" value="SFF56984.1"/>
    <property type="molecule type" value="Genomic_DNA"/>
</dbReference>
<evidence type="ECO:0000313" key="6">
    <source>
        <dbReference type="Proteomes" id="UP000198897"/>
    </source>
</evidence>
<dbReference type="Gene3D" id="1.10.10.10">
    <property type="entry name" value="Winged helix-like DNA-binding domain superfamily/Winged helix DNA-binding domain"/>
    <property type="match status" value="1"/>
</dbReference>
<dbReference type="PANTHER" id="PTHR33204">
    <property type="entry name" value="TRANSCRIPTIONAL REGULATOR, MARR FAMILY"/>
    <property type="match status" value="1"/>
</dbReference>
<evidence type="ECO:0000256" key="2">
    <source>
        <dbReference type="ARBA" id="ARBA00023125"/>
    </source>
</evidence>
<dbReference type="PROSITE" id="PS51118">
    <property type="entry name" value="HTH_HXLR"/>
    <property type="match status" value="1"/>
</dbReference>
<keyword evidence="3" id="KW-0804">Transcription</keyword>
<dbReference type="InterPro" id="IPR036388">
    <property type="entry name" value="WH-like_DNA-bd_sf"/>
</dbReference>
<accession>A0A1I2JQY1</accession>
<dbReference type="Pfam" id="PF01638">
    <property type="entry name" value="HxlR"/>
    <property type="match status" value="1"/>
</dbReference>
<dbReference type="RefSeq" id="WP_089749476.1">
    <property type="nucleotide sequence ID" value="NZ_FOOG01000002.1"/>
</dbReference>
<keyword evidence="2" id="KW-0238">DNA-binding</keyword>
<sequence length="111" mass="12883">MDAPMDKDGKLKCSIEYTLKKIGGKWKTVILWHLNVDGTLRYNALRRLLPGVSHKILSQQLKELEEDNFIQRVQFNSIPPKVEYSITDFGKTLMPILEQMHMWGTEHGTLE</sequence>
<evidence type="ECO:0000256" key="1">
    <source>
        <dbReference type="ARBA" id="ARBA00023015"/>
    </source>
</evidence>
<reference evidence="6" key="1">
    <citation type="submission" date="2016-10" db="EMBL/GenBank/DDBJ databases">
        <authorList>
            <person name="Varghese N."/>
            <person name="Submissions S."/>
        </authorList>
    </citation>
    <scope>NUCLEOTIDE SEQUENCE [LARGE SCALE GENOMIC DNA]</scope>
    <source>
        <strain evidence="6">FP5</strain>
    </source>
</reference>
<evidence type="ECO:0000259" key="4">
    <source>
        <dbReference type="PROSITE" id="PS51118"/>
    </source>
</evidence>
<gene>
    <name evidence="5" type="ORF">SAMN05216353_10220</name>
</gene>
<dbReference type="InterPro" id="IPR036390">
    <property type="entry name" value="WH_DNA-bd_sf"/>
</dbReference>
<keyword evidence="6" id="KW-1185">Reference proteome</keyword>
<organism evidence="5 6">
    <name type="scientific">Halobacillus alkaliphilus</name>
    <dbReference type="NCBI Taxonomy" id="396056"/>
    <lineage>
        <taxon>Bacteria</taxon>
        <taxon>Bacillati</taxon>
        <taxon>Bacillota</taxon>
        <taxon>Bacilli</taxon>
        <taxon>Bacillales</taxon>
        <taxon>Bacillaceae</taxon>
        <taxon>Halobacillus</taxon>
    </lineage>
</organism>
<name>A0A1I2JQY1_9BACI</name>
<dbReference type="InterPro" id="IPR002577">
    <property type="entry name" value="HTH_HxlR"/>
</dbReference>